<dbReference type="NCBIfam" id="NF038006">
    <property type="entry name" value="NhaD_1"/>
    <property type="match status" value="1"/>
</dbReference>
<evidence type="ECO:0000256" key="2">
    <source>
        <dbReference type="ARBA" id="ARBA00022448"/>
    </source>
</evidence>
<dbReference type="InterPro" id="IPR004680">
    <property type="entry name" value="Cit_transptr-like_dom"/>
</dbReference>
<evidence type="ECO:0000256" key="3">
    <source>
        <dbReference type="ARBA" id="ARBA00022449"/>
    </source>
</evidence>
<feature type="transmembrane region" description="Helical" evidence="11">
    <location>
        <begin position="270"/>
        <end position="289"/>
    </location>
</feature>
<evidence type="ECO:0000256" key="4">
    <source>
        <dbReference type="ARBA" id="ARBA00022692"/>
    </source>
</evidence>
<feature type="transmembrane region" description="Helical" evidence="11">
    <location>
        <begin position="146"/>
        <end position="166"/>
    </location>
</feature>
<keyword evidence="9" id="KW-0739">Sodium transport</keyword>
<dbReference type="OrthoDB" id="9772058at2"/>
<evidence type="ECO:0000256" key="9">
    <source>
        <dbReference type="ARBA" id="ARBA00023201"/>
    </source>
</evidence>
<keyword evidence="8 11" id="KW-0472">Membrane</keyword>
<feature type="transmembrane region" description="Helical" evidence="11">
    <location>
        <begin position="357"/>
        <end position="377"/>
    </location>
</feature>
<evidence type="ECO:0000256" key="1">
    <source>
        <dbReference type="ARBA" id="ARBA00004141"/>
    </source>
</evidence>
<evidence type="ECO:0000256" key="10">
    <source>
        <dbReference type="ARBA" id="ARBA00025753"/>
    </source>
</evidence>
<dbReference type="EMBL" id="QEQK01000002">
    <property type="protein sequence ID" value="PWN57304.1"/>
    <property type="molecule type" value="Genomic_DNA"/>
</dbReference>
<dbReference type="PANTHER" id="PTHR43269">
    <property type="entry name" value="SODIUM/PROTON ANTIPORTER 1-RELATED"/>
    <property type="match status" value="1"/>
</dbReference>
<dbReference type="AlphaFoldDB" id="A0A363UPC8"/>
<dbReference type="GO" id="GO:0016020">
    <property type="term" value="C:membrane"/>
    <property type="evidence" value="ECO:0007669"/>
    <property type="project" value="UniProtKB-SubCell"/>
</dbReference>
<comment type="similarity">
    <text evidence="10">Belongs to the NhaD Na(+)/H(+) (TC 2.A.62) antiporter family.</text>
</comment>
<evidence type="ECO:0000313" key="13">
    <source>
        <dbReference type="EMBL" id="PWN57304.1"/>
    </source>
</evidence>
<evidence type="ECO:0000313" key="14">
    <source>
        <dbReference type="Proteomes" id="UP000251800"/>
    </source>
</evidence>
<keyword evidence="3" id="KW-0050">Antiport</keyword>
<comment type="caution">
    <text evidence="13">The sequence shown here is derived from an EMBL/GenBank/DDBJ whole genome shotgun (WGS) entry which is preliminary data.</text>
</comment>
<accession>A0A363UPC8</accession>
<dbReference type="InterPro" id="IPR045016">
    <property type="entry name" value="NhaD-like"/>
</dbReference>
<keyword evidence="6" id="KW-0915">Sodium</keyword>
<proteinExistence type="inferred from homology"/>
<reference evidence="13 14" key="1">
    <citation type="submission" date="2018-05" db="EMBL/GenBank/DDBJ databases">
        <title>Abyssibacter profundi OUC007T gen. nov., sp. nov, a marine bacterium isolated from seawater of the Mariana Trench.</title>
        <authorList>
            <person name="Zhou S."/>
        </authorList>
    </citation>
    <scope>NUCLEOTIDE SEQUENCE [LARGE SCALE GENOMIC DNA]</scope>
    <source>
        <strain evidence="13 14">OUC007</strain>
    </source>
</reference>
<evidence type="ECO:0000256" key="6">
    <source>
        <dbReference type="ARBA" id="ARBA00023053"/>
    </source>
</evidence>
<evidence type="ECO:0000256" key="5">
    <source>
        <dbReference type="ARBA" id="ARBA00022989"/>
    </source>
</evidence>
<organism evidence="13 14">
    <name type="scientific">Abyssibacter profundi</name>
    <dbReference type="NCBI Taxonomy" id="2182787"/>
    <lineage>
        <taxon>Bacteria</taxon>
        <taxon>Pseudomonadati</taxon>
        <taxon>Pseudomonadota</taxon>
        <taxon>Gammaproteobacteria</taxon>
        <taxon>Chromatiales</taxon>
        <taxon>Oceanococcaceae</taxon>
        <taxon>Abyssibacter</taxon>
    </lineage>
</organism>
<evidence type="ECO:0000256" key="7">
    <source>
        <dbReference type="ARBA" id="ARBA00023065"/>
    </source>
</evidence>
<keyword evidence="7" id="KW-0406">Ion transport</keyword>
<feature type="transmembrane region" description="Helical" evidence="11">
    <location>
        <begin position="389"/>
        <end position="411"/>
    </location>
</feature>
<gene>
    <name evidence="13" type="ORF">DEH80_02025</name>
</gene>
<keyword evidence="5 11" id="KW-1133">Transmembrane helix</keyword>
<feature type="transmembrane region" description="Helical" evidence="11">
    <location>
        <begin position="76"/>
        <end position="94"/>
    </location>
</feature>
<feature type="transmembrane region" description="Helical" evidence="11">
    <location>
        <begin position="296"/>
        <end position="314"/>
    </location>
</feature>
<evidence type="ECO:0000256" key="8">
    <source>
        <dbReference type="ARBA" id="ARBA00023136"/>
    </source>
</evidence>
<dbReference type="Proteomes" id="UP000251800">
    <property type="component" value="Unassembled WGS sequence"/>
</dbReference>
<comment type="subcellular location">
    <subcellularLocation>
        <location evidence="1">Membrane</location>
        <topology evidence="1">Multi-pass membrane protein</topology>
    </subcellularLocation>
</comment>
<keyword evidence="2" id="KW-0813">Transport</keyword>
<feature type="transmembrane region" description="Helical" evidence="11">
    <location>
        <begin position="423"/>
        <end position="449"/>
    </location>
</feature>
<feature type="transmembrane region" description="Helical" evidence="11">
    <location>
        <begin position="47"/>
        <end position="64"/>
    </location>
</feature>
<feature type="transmembrane region" description="Helical" evidence="11">
    <location>
        <begin position="229"/>
        <end position="250"/>
    </location>
</feature>
<dbReference type="GO" id="GO:0006814">
    <property type="term" value="P:sodium ion transport"/>
    <property type="evidence" value="ECO:0007669"/>
    <property type="project" value="UniProtKB-KW"/>
</dbReference>
<dbReference type="GO" id="GO:0015297">
    <property type="term" value="F:antiporter activity"/>
    <property type="evidence" value="ECO:0007669"/>
    <property type="project" value="UniProtKB-KW"/>
</dbReference>
<evidence type="ECO:0000259" key="12">
    <source>
        <dbReference type="Pfam" id="PF03600"/>
    </source>
</evidence>
<feature type="transmembrane region" description="Helical" evidence="11">
    <location>
        <begin position="461"/>
        <end position="481"/>
    </location>
</feature>
<keyword evidence="4 11" id="KW-0812">Transmembrane</keyword>
<keyword evidence="14" id="KW-1185">Reference proteome</keyword>
<feature type="transmembrane region" description="Helical" evidence="11">
    <location>
        <begin position="106"/>
        <end position="125"/>
    </location>
</feature>
<name>A0A363UPC8_9GAMM</name>
<evidence type="ECO:0000256" key="11">
    <source>
        <dbReference type="SAM" id="Phobius"/>
    </source>
</evidence>
<feature type="transmembrane region" description="Helical" evidence="11">
    <location>
        <begin position="186"/>
        <end position="208"/>
    </location>
</feature>
<dbReference type="Pfam" id="PF03600">
    <property type="entry name" value="CitMHS"/>
    <property type="match status" value="1"/>
</dbReference>
<protein>
    <submittedName>
        <fullName evidence="13">Sodium:proton antiporter</fullName>
    </submittedName>
</protein>
<dbReference type="PANTHER" id="PTHR43269:SF2">
    <property type="entry name" value="SODIUM_PROTON ANTIPORTER 1-RELATED"/>
    <property type="match status" value="1"/>
</dbReference>
<feature type="domain" description="Citrate transporter-like" evidence="12">
    <location>
        <begin position="59"/>
        <end position="431"/>
    </location>
</feature>
<sequence length="486" mass="52215">MLAAPFSLLIAMSRLLIVLASLLLTPSLVWAADTTTGPALDLTMSWFGITSLLLFVVAYVLVVLEEWSGMRKSIPVLMAAGFIWTLIGLAYTLAGQPHWAGEMVRHSLLEFGELLLFLLVAMTYVNTLQERGVFDALRSWLVGRGFSLRMVFWITGVLAFVMSPLADNMTTALVLSSVALTVGGSQTRFVVVACINIVVAANAGGAFSPFGDITTLMVWQKGVLGAAEFMALLLPAFVNWIVPAVILSFAVPGGRPEALSESVEVKRGGYIIIGMFVVTVAVTVTMHTAFHLPPALGMMGGLGLLKLYGWYLNWSGLRRQGQPMTFVSHDEMMSDHTEPHAPNTFREVARAEWDTLLFFYGIIVCVGGLGALGYLAVGSQFIYEGLGPMTANILVGVASAIIDNIPVMYAVLSMDPVMSDGHWLLVTLTAGVGGSLLSIGSAAGVAVMGQAHGRYTFFSHLRWSWAIALGYAAGIATHLWLNQGLF</sequence>